<keyword evidence="1" id="KW-0808">Transferase</keyword>
<keyword evidence="2" id="KW-0547">Nucleotide-binding</keyword>
<evidence type="ECO:0000256" key="4">
    <source>
        <dbReference type="ARBA" id="ARBA00022840"/>
    </source>
</evidence>
<dbReference type="EMBL" id="LVVM01004484">
    <property type="protein sequence ID" value="OJA12814.1"/>
    <property type="molecule type" value="Genomic_DNA"/>
</dbReference>
<dbReference type="PROSITE" id="PS00109">
    <property type="entry name" value="PROTEIN_KINASE_TYR"/>
    <property type="match status" value="1"/>
</dbReference>
<dbReference type="Gene3D" id="1.10.510.10">
    <property type="entry name" value="Transferase(Phosphotransferase) domain 1"/>
    <property type="match status" value="1"/>
</dbReference>
<feature type="region of interest" description="Disordered" evidence="5">
    <location>
        <begin position="107"/>
        <end position="146"/>
    </location>
</feature>
<evidence type="ECO:0000256" key="3">
    <source>
        <dbReference type="ARBA" id="ARBA00022777"/>
    </source>
</evidence>
<evidence type="ECO:0000256" key="5">
    <source>
        <dbReference type="SAM" id="MobiDB-lite"/>
    </source>
</evidence>
<organism evidence="7 8">
    <name type="scientific">Rhizopogon vesiculosus</name>
    <dbReference type="NCBI Taxonomy" id="180088"/>
    <lineage>
        <taxon>Eukaryota</taxon>
        <taxon>Fungi</taxon>
        <taxon>Dikarya</taxon>
        <taxon>Basidiomycota</taxon>
        <taxon>Agaricomycotina</taxon>
        <taxon>Agaricomycetes</taxon>
        <taxon>Agaricomycetidae</taxon>
        <taxon>Boletales</taxon>
        <taxon>Suillineae</taxon>
        <taxon>Rhizopogonaceae</taxon>
        <taxon>Rhizopogon</taxon>
    </lineage>
</organism>
<protein>
    <recommendedName>
        <fullName evidence="6">Protein kinase domain-containing protein</fullName>
    </recommendedName>
</protein>
<dbReference type="InterPro" id="IPR051681">
    <property type="entry name" value="Ser/Thr_Kinases-Pseudokinases"/>
</dbReference>
<keyword evidence="4" id="KW-0067">ATP-binding</keyword>
<dbReference type="AlphaFoldDB" id="A0A1J8PU93"/>
<feature type="region of interest" description="Disordered" evidence="5">
    <location>
        <begin position="168"/>
        <end position="187"/>
    </location>
</feature>
<dbReference type="GO" id="GO:0005524">
    <property type="term" value="F:ATP binding"/>
    <property type="evidence" value="ECO:0007669"/>
    <property type="project" value="UniProtKB-KW"/>
</dbReference>
<evidence type="ECO:0000313" key="8">
    <source>
        <dbReference type="Proteomes" id="UP000183567"/>
    </source>
</evidence>
<dbReference type="PANTHER" id="PTHR44329:SF288">
    <property type="entry name" value="MITOGEN-ACTIVATED PROTEIN KINASE KINASE KINASE 20"/>
    <property type="match status" value="1"/>
</dbReference>
<dbReference type="Proteomes" id="UP000183567">
    <property type="component" value="Unassembled WGS sequence"/>
</dbReference>
<name>A0A1J8PU93_9AGAM</name>
<dbReference type="PROSITE" id="PS50011">
    <property type="entry name" value="PROTEIN_KINASE_DOM"/>
    <property type="match status" value="1"/>
</dbReference>
<reference evidence="7 8" key="1">
    <citation type="submission" date="2016-03" db="EMBL/GenBank/DDBJ databases">
        <title>Comparative genomics of the ectomycorrhizal sister species Rhizopogon vinicolor and Rhizopogon vesiculosus (Basidiomycota: Boletales) reveals a divergence of the mating type B locus.</title>
        <authorList>
            <person name="Mujic A.B."/>
            <person name="Kuo A."/>
            <person name="Tritt A."/>
            <person name="Lipzen A."/>
            <person name="Chen C."/>
            <person name="Johnson J."/>
            <person name="Sharma A."/>
            <person name="Barry K."/>
            <person name="Grigoriev I.V."/>
            <person name="Spatafora J.W."/>
        </authorList>
    </citation>
    <scope>NUCLEOTIDE SEQUENCE [LARGE SCALE GENOMIC DNA]</scope>
    <source>
        <strain evidence="7 8">AM-OR11-056</strain>
    </source>
</reference>
<dbReference type="PANTHER" id="PTHR44329">
    <property type="entry name" value="SERINE/THREONINE-PROTEIN KINASE TNNI3K-RELATED"/>
    <property type="match status" value="1"/>
</dbReference>
<dbReference type="Pfam" id="PF07714">
    <property type="entry name" value="PK_Tyr_Ser-Thr"/>
    <property type="match status" value="1"/>
</dbReference>
<keyword evidence="8" id="KW-1185">Reference proteome</keyword>
<gene>
    <name evidence="7" type="ORF">AZE42_09584</name>
</gene>
<comment type="caution">
    <text evidence="7">The sequence shown here is derived from an EMBL/GenBank/DDBJ whole genome shotgun (WGS) entry which is preliminary data.</text>
</comment>
<evidence type="ECO:0000259" key="6">
    <source>
        <dbReference type="PROSITE" id="PS50011"/>
    </source>
</evidence>
<dbReference type="STRING" id="180088.A0A1J8PU93"/>
<dbReference type="InterPro" id="IPR000719">
    <property type="entry name" value="Prot_kinase_dom"/>
</dbReference>
<dbReference type="InterPro" id="IPR008266">
    <property type="entry name" value="Tyr_kinase_AS"/>
</dbReference>
<dbReference type="OrthoDB" id="346907at2759"/>
<dbReference type="InterPro" id="IPR011009">
    <property type="entry name" value="Kinase-like_dom_sf"/>
</dbReference>
<dbReference type="SUPFAM" id="SSF56112">
    <property type="entry name" value="Protein kinase-like (PK-like)"/>
    <property type="match status" value="1"/>
</dbReference>
<accession>A0A1J8PU93</accession>
<evidence type="ECO:0000313" key="7">
    <source>
        <dbReference type="EMBL" id="OJA12814.1"/>
    </source>
</evidence>
<sequence>MVLQSNAQHQQSCSGTSVFHTQRRMTFPDEFTSTFPRTPVSPQDSRPFFPTPGVFNSQTPASHAKLPRLDVKDHQSTLGHPPITPVSPLCSFPSEKSAAHCQHHIPAVQGQPHEPPHFSSGRADLRNEPPLFSPGQPNTSTSHDAPLISPMLVDDDICKHALTSLKGDPSATLPTPVSPLPKDTGSPVTPIQAIDLTNWISRSYGLDPVAGGAFGNVWKCTYNDGFRCIAVAVKGFRFKVDKQTWKRLRREMGIWRRLNHPNVMEFMGIAFSFGLTIALVAPWAENGTLTDHLEKRWSTITSIEQLNLLDDIASGLSYLHSYPNNPITHGDLTGSNVLILRNMTACIADFGLSSMLGELQTGTTYLAATAMYPGAVRWIAPELLDSDDLQPTTLSDIYSLGSIMLQVLSGKVPWHEIKREVLIIRKIHLGHTPPCPSPPSLLVGELWPFISQCWSLSPEERPTAGNALEFIRRLRVSLHPTPVENHDTPSVTVTVARSASGPSSLKRPRLKIIT</sequence>
<dbReference type="InterPro" id="IPR001245">
    <property type="entry name" value="Ser-Thr/Tyr_kinase_cat_dom"/>
</dbReference>
<evidence type="ECO:0000256" key="2">
    <source>
        <dbReference type="ARBA" id="ARBA00022741"/>
    </source>
</evidence>
<dbReference type="GO" id="GO:0004674">
    <property type="term" value="F:protein serine/threonine kinase activity"/>
    <property type="evidence" value="ECO:0007669"/>
    <property type="project" value="TreeGrafter"/>
</dbReference>
<feature type="domain" description="Protein kinase" evidence="6">
    <location>
        <begin position="203"/>
        <end position="482"/>
    </location>
</feature>
<proteinExistence type="predicted"/>
<keyword evidence="3" id="KW-0418">Kinase</keyword>
<evidence type="ECO:0000256" key="1">
    <source>
        <dbReference type="ARBA" id="ARBA00022679"/>
    </source>
</evidence>